<dbReference type="OrthoDB" id="136261at2759"/>
<evidence type="ECO:0008006" key="3">
    <source>
        <dbReference type="Google" id="ProtNLM"/>
    </source>
</evidence>
<protein>
    <recommendedName>
        <fullName evidence="3">Retrotransposon gag domain-containing protein</fullName>
    </recommendedName>
</protein>
<sequence length="557" mass="63308">MKSYYDEARVIRFGAKSGECDMSDGEGRWFKDGTDDDDFIEDGDHEYDMMMMAEYNMLKLIPYFDAENACSESAKDFWWCFETATEWFDDETRLKMFVARMSGMVGEQWCLSSRLTDFETLKRRFYNRFIRLTKEQLLQRLLDAAQEHDELVDDWGRRISRYCDEAMLFKETLRYRAFVNGLRRDRVRRFLDWLPGHSIEVACEWVVAKGFHRPERDDCGVERRVRMCGYEVSRNYAMPGGSARHGELDEDGLATRIYGLAETVMDLQLETQPRTEELINCEHRVRSSETREGGVGEVEGWSGSAVVDGCGEPYYSSRMQGWHGAAATKTIGREHRWDGGSAGVDAEVEWNVKVTEKDGHVNELPVQSSWNGQVEVERDFDETENVPEEELGSVTRDHGKTVYRSEASFGTLVEETPVEDGAVCEGPGRTISTADKRGWVGAATTVVRDRGDVGVAEVRTIDAECFDTVVTVTPCQTFLESCEKHAGWSTVGCVSFEEKATVCRDYSAATGRCSALVSRCELENRSSKDGWIAVEAVPVIERWCGVPLERDKLARVW</sequence>
<comment type="caution">
    <text evidence="1">The sequence shown here is derived from an EMBL/GenBank/DDBJ whole genome shotgun (WGS) entry which is preliminary data.</text>
</comment>
<dbReference type="AlphaFoldDB" id="A0A6A3MV90"/>
<reference evidence="1 2" key="1">
    <citation type="submission" date="2018-09" db="EMBL/GenBank/DDBJ databases">
        <title>Genomic investigation of the strawberry pathogen Phytophthora fragariae indicates pathogenicity is determined by transcriptional variation in three key races.</title>
        <authorList>
            <person name="Adams T.M."/>
            <person name="Armitage A.D."/>
            <person name="Sobczyk M.K."/>
            <person name="Bates H.J."/>
            <person name="Dunwell J.M."/>
            <person name="Nellist C.F."/>
            <person name="Harrison R.J."/>
        </authorList>
    </citation>
    <scope>NUCLEOTIDE SEQUENCE [LARGE SCALE GENOMIC DNA]</scope>
    <source>
        <strain evidence="1 2">SCRP324</strain>
    </source>
</reference>
<gene>
    <name evidence="1" type="ORF">PR002_g6773</name>
</gene>
<dbReference type="Proteomes" id="UP000435112">
    <property type="component" value="Unassembled WGS sequence"/>
</dbReference>
<organism evidence="1 2">
    <name type="scientific">Phytophthora rubi</name>
    <dbReference type="NCBI Taxonomy" id="129364"/>
    <lineage>
        <taxon>Eukaryota</taxon>
        <taxon>Sar</taxon>
        <taxon>Stramenopiles</taxon>
        <taxon>Oomycota</taxon>
        <taxon>Peronosporomycetes</taxon>
        <taxon>Peronosporales</taxon>
        <taxon>Peronosporaceae</taxon>
        <taxon>Phytophthora</taxon>
    </lineage>
</organism>
<name>A0A6A3MV90_9STRA</name>
<evidence type="ECO:0000313" key="1">
    <source>
        <dbReference type="EMBL" id="KAE9037042.1"/>
    </source>
</evidence>
<dbReference type="EMBL" id="QXFU01000311">
    <property type="protein sequence ID" value="KAE9037042.1"/>
    <property type="molecule type" value="Genomic_DNA"/>
</dbReference>
<evidence type="ECO:0000313" key="2">
    <source>
        <dbReference type="Proteomes" id="UP000435112"/>
    </source>
</evidence>
<proteinExistence type="predicted"/>
<accession>A0A6A3MV90</accession>